<proteinExistence type="predicted"/>
<dbReference type="SUPFAM" id="SSF55804">
    <property type="entry name" value="Phoshotransferase/anion transport protein"/>
    <property type="match status" value="1"/>
</dbReference>
<dbReference type="SUPFAM" id="SSF53062">
    <property type="entry name" value="PTS system fructose IIA component-like"/>
    <property type="match status" value="1"/>
</dbReference>
<keyword evidence="1" id="KW-0808">Transferase</keyword>
<evidence type="ECO:0000259" key="4">
    <source>
        <dbReference type="PROSITE" id="PS50045"/>
    </source>
</evidence>
<dbReference type="SMART" id="SM00382">
    <property type="entry name" value="AAA"/>
    <property type="match status" value="1"/>
</dbReference>
<dbReference type="RefSeq" id="WP_213235710.1">
    <property type="nucleotide sequence ID" value="NZ_JAHBCL010000006.1"/>
</dbReference>
<dbReference type="InterPro" id="IPR016152">
    <property type="entry name" value="PTrfase/Anion_transptr"/>
</dbReference>
<dbReference type="Proteomes" id="UP000746471">
    <property type="component" value="Unassembled WGS sequence"/>
</dbReference>
<feature type="domain" description="Sigma-54 factor interaction" evidence="4">
    <location>
        <begin position="121"/>
        <end position="355"/>
    </location>
</feature>
<dbReference type="EMBL" id="JAHBCL010000006">
    <property type="protein sequence ID" value="MBS7525924.1"/>
    <property type="molecule type" value="Genomic_DNA"/>
</dbReference>
<dbReference type="CDD" id="cd00211">
    <property type="entry name" value="PTS_IIA_fru"/>
    <property type="match status" value="1"/>
</dbReference>
<evidence type="ECO:0000259" key="6">
    <source>
        <dbReference type="PROSITE" id="PS51096"/>
    </source>
</evidence>
<evidence type="ECO:0000256" key="3">
    <source>
        <dbReference type="ARBA" id="ARBA00022840"/>
    </source>
</evidence>
<dbReference type="PROSITE" id="PS50045">
    <property type="entry name" value="SIGMA54_INTERACT_4"/>
    <property type="match status" value="1"/>
</dbReference>
<dbReference type="InterPro" id="IPR002178">
    <property type="entry name" value="PTS_EIIA_type-2_dom"/>
</dbReference>
<dbReference type="SUPFAM" id="SSF52540">
    <property type="entry name" value="P-loop containing nucleoside triphosphate hydrolases"/>
    <property type="match status" value="1"/>
</dbReference>
<dbReference type="PANTHER" id="PTHR32071">
    <property type="entry name" value="TRANSCRIPTIONAL REGULATORY PROTEIN"/>
    <property type="match status" value="1"/>
</dbReference>
<gene>
    <name evidence="7" type="ORF">KHM83_04435</name>
</gene>
<dbReference type="InterPro" id="IPR025943">
    <property type="entry name" value="Sigma_54_int_dom_ATP-bd_2"/>
</dbReference>
<comment type="caution">
    <text evidence="7">The sequence shown here is derived from an EMBL/GenBank/DDBJ whole genome shotgun (WGS) entry which is preliminary data.</text>
</comment>
<evidence type="ECO:0000313" key="8">
    <source>
        <dbReference type="Proteomes" id="UP000746471"/>
    </source>
</evidence>
<dbReference type="InterPro" id="IPR003593">
    <property type="entry name" value="AAA+_ATPase"/>
</dbReference>
<keyword evidence="8" id="KW-1185">Reference proteome</keyword>
<dbReference type="Gene3D" id="3.40.50.510">
    <property type="entry name" value="Phosphotransferase system, mannose-type IIA component"/>
    <property type="match status" value="1"/>
</dbReference>
<dbReference type="Gene3D" id="3.40.930.10">
    <property type="entry name" value="Mannitol-specific EII, Chain A"/>
    <property type="match status" value="1"/>
</dbReference>
<dbReference type="CDD" id="cd00009">
    <property type="entry name" value="AAA"/>
    <property type="match status" value="1"/>
</dbReference>
<dbReference type="PROSITE" id="PS51096">
    <property type="entry name" value="PTS_EIIA_TYPE_4"/>
    <property type="match status" value="1"/>
</dbReference>
<dbReference type="InterPro" id="IPR002078">
    <property type="entry name" value="Sigma_54_int"/>
</dbReference>
<dbReference type="Pfam" id="PF00359">
    <property type="entry name" value="PTS_EIIA_2"/>
    <property type="match status" value="1"/>
</dbReference>
<feature type="domain" description="PTS EIIA type-4" evidence="6">
    <location>
        <begin position="584"/>
        <end position="710"/>
    </location>
</feature>
<evidence type="ECO:0000256" key="1">
    <source>
        <dbReference type="ARBA" id="ARBA00022679"/>
    </source>
</evidence>
<keyword evidence="3" id="KW-0067">ATP-binding</keyword>
<dbReference type="PANTHER" id="PTHR32071:SF38">
    <property type="entry name" value="PSP OPERON TRANSCRIPTIONAL ACTIVATOR"/>
    <property type="match status" value="1"/>
</dbReference>
<sequence>MKQKLLALINDENPKNPYNDTELASLLHTTRYEVIRLRKKYGILDYRKRRLPVLYETIKQMIEVQKHMTTADLTSRLVENGFNVSRFLVSELRETIEETLAVPEAALFSEPQYHIDRKDEMIGQHGSIEQQIKKMKAAILYPPYGLHTIVSGETGTGKSMLVDLTFKQLKREGLISSDKKIIKYNCADYANNPQLLASQLFGYVKGAFTGADSEKEGLIREADGGILFLDEIHRLSSEGQEMLFTVIDEGKYRKLGQSSKPSDINIMIIGATTENVNSSLLETFKRRIPMLIELPSLKHRTIDERFMLVARCLQCEANAIQKSICVRSECLVNLLTYPCKGNIGQLKSDIRVAVANGFLRTIEDLSDTIKLEIIDFGKSVQDGFTKDLLLESVEFYREHGITIKPGNDEVEYVDEKNIYVMPNEIFTTFKDRYERFVSQGLPMSLVDNLIYREFDYRLIKMIKTIKSKNGPFIKAYKHETAGCNPYAIQIIDGLERKVGSIDPDIKRCMFITFEDVIQKVKAEWQFINYRMTRVEKTLLMEYSIAQEVMEDLENHYGRVFPMELMGIIALYLKNNADRTEKERLVRIVVITHGDIGREIAKVVNTFLSEQILDWISIPLNLKRETYVEYVLEKIAVIEEDNLLLLVDIGSLLMLGEIIANHTEKQTKTISRVDLAIALEAAVKLKQENITLTEIYDYIKRKARVDDRKDIGKAKQGDNIIVVSCITGQGAAIGIKTYIEDNYPNITARGIKVLPIGVLGQDLEAYINEIRKHNRIIACIGAVTVQIEEVPFIKIEDIMQPNGSDMLNKIIDSTLPKLLPDNGTQVNCYYKNAIFEKVSCRNKEEAIAKIADKLCDMQYVTDAFRENVIAREKAISTHYKNGTAIPHTYSKYVIKSVIAIAKLETPIYWAENYLCDMMFLVALKDEDTKALKGLSKLINNEVTLKRIKEGNASEIISIVTNRRS</sequence>
<evidence type="ECO:0000313" key="7">
    <source>
        <dbReference type="EMBL" id="MBS7525924.1"/>
    </source>
</evidence>
<evidence type="ECO:0000259" key="5">
    <source>
        <dbReference type="PROSITE" id="PS51094"/>
    </source>
</evidence>
<dbReference type="Gene3D" id="3.40.50.300">
    <property type="entry name" value="P-loop containing nucleotide triphosphate hydrolases"/>
    <property type="match status" value="1"/>
</dbReference>
<dbReference type="InterPro" id="IPR036662">
    <property type="entry name" value="PTS_EIIA_man-typ_sf"/>
</dbReference>
<dbReference type="Pfam" id="PF03610">
    <property type="entry name" value="EIIA-man"/>
    <property type="match status" value="1"/>
</dbReference>
<keyword evidence="2" id="KW-0547">Nucleotide-binding</keyword>
<dbReference type="PROSITE" id="PS00676">
    <property type="entry name" value="SIGMA54_INTERACT_2"/>
    <property type="match status" value="1"/>
</dbReference>
<protein>
    <submittedName>
        <fullName evidence="7">Sigma 54-interacting transcriptional regulator</fullName>
    </submittedName>
</protein>
<feature type="domain" description="PTS EIIA type-2" evidence="5">
    <location>
        <begin position="826"/>
        <end position="961"/>
    </location>
</feature>
<dbReference type="InterPro" id="IPR004701">
    <property type="entry name" value="PTS_EIIA_man-typ"/>
</dbReference>
<name>A0ABS5PL69_9FIRM</name>
<evidence type="ECO:0000256" key="2">
    <source>
        <dbReference type="ARBA" id="ARBA00022741"/>
    </source>
</evidence>
<dbReference type="PROSITE" id="PS51094">
    <property type="entry name" value="PTS_EIIA_TYPE_2"/>
    <property type="match status" value="1"/>
</dbReference>
<accession>A0ABS5PL69</accession>
<reference evidence="7 8" key="1">
    <citation type="submission" date="2021-05" db="EMBL/GenBank/DDBJ databases">
        <title>Fusibacter ferrireducens sp. nov., an anaerobic, sulfur- and Fe-reducing bacterium isolated from the mangrove sediment.</title>
        <authorList>
            <person name="Qiu D."/>
        </authorList>
    </citation>
    <scope>NUCLEOTIDE SEQUENCE [LARGE SCALE GENOMIC DNA]</scope>
    <source>
        <strain evidence="7 8">DSM 12116</strain>
    </source>
</reference>
<dbReference type="InterPro" id="IPR027417">
    <property type="entry name" value="P-loop_NTPase"/>
</dbReference>
<dbReference type="Pfam" id="PF00158">
    <property type="entry name" value="Sigma54_activat"/>
    <property type="match status" value="1"/>
</dbReference>
<organism evidence="7 8">
    <name type="scientific">Fusibacter paucivorans</name>
    <dbReference type="NCBI Taxonomy" id="76009"/>
    <lineage>
        <taxon>Bacteria</taxon>
        <taxon>Bacillati</taxon>
        <taxon>Bacillota</taxon>
        <taxon>Clostridia</taxon>
        <taxon>Eubacteriales</taxon>
        <taxon>Eubacteriales Family XII. Incertae Sedis</taxon>
        <taxon>Fusibacter</taxon>
    </lineage>
</organism>